<keyword evidence="2" id="KW-1003">Cell membrane</keyword>
<dbReference type="InterPro" id="IPR000715">
    <property type="entry name" value="Glycosyl_transferase_4"/>
</dbReference>
<comment type="subcellular location">
    <subcellularLocation>
        <location evidence="1">Cell membrane</location>
        <topology evidence="1">Multi-pass membrane protein</topology>
    </subcellularLocation>
</comment>
<reference evidence="8" key="1">
    <citation type="submission" date="2022-10" db="EMBL/GenBank/DDBJ databases">
        <title>Chitiniphilus purpureus sp. nov., a novel chitin-degrading bacterium isolated from crawfish pond sediment.</title>
        <authorList>
            <person name="Li K."/>
        </authorList>
    </citation>
    <scope>NUCLEOTIDE SEQUENCE</scope>
    <source>
        <strain evidence="8">CD1</strain>
    </source>
</reference>
<evidence type="ECO:0000256" key="1">
    <source>
        <dbReference type="ARBA" id="ARBA00004651"/>
    </source>
</evidence>
<gene>
    <name evidence="8" type="ORF">N8I74_14260</name>
</gene>
<dbReference type="EMBL" id="CP106753">
    <property type="protein sequence ID" value="UXY14471.1"/>
    <property type="molecule type" value="Genomic_DNA"/>
</dbReference>
<keyword evidence="9" id="KW-1185">Reference proteome</keyword>
<evidence type="ECO:0000256" key="3">
    <source>
        <dbReference type="ARBA" id="ARBA00022679"/>
    </source>
</evidence>
<dbReference type="Pfam" id="PF00953">
    <property type="entry name" value="Glycos_transf_4"/>
    <property type="match status" value="1"/>
</dbReference>
<dbReference type="RefSeq" id="WP_263123771.1">
    <property type="nucleotide sequence ID" value="NZ_CP106753.1"/>
</dbReference>
<dbReference type="Proteomes" id="UP001061302">
    <property type="component" value="Chromosome"/>
</dbReference>
<evidence type="ECO:0000256" key="5">
    <source>
        <dbReference type="ARBA" id="ARBA00022989"/>
    </source>
</evidence>
<feature type="transmembrane region" description="Helical" evidence="7">
    <location>
        <begin position="238"/>
        <end position="257"/>
    </location>
</feature>
<feature type="transmembrane region" description="Helical" evidence="7">
    <location>
        <begin position="214"/>
        <end position="232"/>
    </location>
</feature>
<keyword evidence="4 7" id="KW-0812">Transmembrane</keyword>
<evidence type="ECO:0000256" key="7">
    <source>
        <dbReference type="SAM" id="Phobius"/>
    </source>
</evidence>
<feature type="transmembrane region" description="Helical" evidence="7">
    <location>
        <begin position="6"/>
        <end position="27"/>
    </location>
</feature>
<name>A0ABY6DLW5_9NEIS</name>
<feature type="transmembrane region" description="Helical" evidence="7">
    <location>
        <begin position="73"/>
        <end position="91"/>
    </location>
</feature>
<evidence type="ECO:0000256" key="6">
    <source>
        <dbReference type="ARBA" id="ARBA00023136"/>
    </source>
</evidence>
<feature type="transmembrane region" description="Helical" evidence="7">
    <location>
        <begin position="315"/>
        <end position="334"/>
    </location>
</feature>
<dbReference type="PANTHER" id="PTHR22926">
    <property type="entry name" value="PHOSPHO-N-ACETYLMURAMOYL-PENTAPEPTIDE-TRANSFERASE"/>
    <property type="match status" value="1"/>
</dbReference>
<keyword evidence="5 7" id="KW-1133">Transmembrane helix</keyword>
<keyword evidence="6 7" id="KW-0472">Membrane</keyword>
<protein>
    <submittedName>
        <fullName evidence="8">Glycosyltransferase family 4 protein</fullName>
    </submittedName>
</protein>
<dbReference type="PANTHER" id="PTHR22926:SF3">
    <property type="entry name" value="UNDECAPRENYL-PHOSPHATE ALPHA-N-ACETYLGLUCOSAMINYL 1-PHOSPHATE TRANSFERASE"/>
    <property type="match status" value="1"/>
</dbReference>
<dbReference type="CDD" id="cd06854">
    <property type="entry name" value="GT_WbpL_WbcO_like"/>
    <property type="match status" value="1"/>
</dbReference>
<feature type="transmembrane region" description="Helical" evidence="7">
    <location>
        <begin position="134"/>
        <end position="153"/>
    </location>
</feature>
<organism evidence="8 9">
    <name type="scientific">Chitiniphilus purpureus</name>
    <dbReference type="NCBI Taxonomy" id="2981137"/>
    <lineage>
        <taxon>Bacteria</taxon>
        <taxon>Pseudomonadati</taxon>
        <taxon>Pseudomonadota</taxon>
        <taxon>Betaproteobacteria</taxon>
        <taxon>Neisseriales</taxon>
        <taxon>Chitinibacteraceae</taxon>
        <taxon>Chitiniphilus</taxon>
    </lineage>
</organism>
<accession>A0ABY6DLW5</accession>
<feature type="transmembrane region" description="Helical" evidence="7">
    <location>
        <begin position="288"/>
        <end position="309"/>
    </location>
</feature>
<feature type="transmembrane region" description="Helical" evidence="7">
    <location>
        <begin position="185"/>
        <end position="202"/>
    </location>
</feature>
<evidence type="ECO:0000313" key="8">
    <source>
        <dbReference type="EMBL" id="UXY14471.1"/>
    </source>
</evidence>
<evidence type="ECO:0000313" key="9">
    <source>
        <dbReference type="Proteomes" id="UP001061302"/>
    </source>
</evidence>
<evidence type="ECO:0000256" key="2">
    <source>
        <dbReference type="ARBA" id="ARBA00022475"/>
    </source>
</evidence>
<feature type="transmembrane region" description="Helical" evidence="7">
    <location>
        <begin position="103"/>
        <end position="128"/>
    </location>
</feature>
<feature type="transmembrane region" description="Helical" evidence="7">
    <location>
        <begin position="48"/>
        <end position="67"/>
    </location>
</feature>
<sequence length="346" mass="37423">MSFMLYLGALTALASFVLTWCIRGYALRRNVLDIPNARSSHAIPTPRGGGVAIVAAFALGLPLLWHKGLLPDGPAIALLGAGAWIAAVGFIDDHRHIPSRWRLLAHFAAACWVLYWLGGMPTMVLLGTTVDPGWFWHGVTLVYIVWMLNLYNFMDGIDGIASLEAITVCIGGVILLWLVDTTPSAFHAPVLLAAAVAGFLVWNFPRARIFMGDAGSGFIGITLATLSILAAHEDQRLFWGWLILLGVFVVDATLTLVRRMLGGQRFDEAHRTHAYQYAARRLGSHRPVSTAVALINLLWLLPLASLAVAGRLDGVVALAIAYLPLLVLGIRLEAGVPEPKQTGKES</sequence>
<proteinExistence type="predicted"/>
<keyword evidence="3" id="KW-0808">Transferase</keyword>
<feature type="transmembrane region" description="Helical" evidence="7">
    <location>
        <begin position="160"/>
        <end position="179"/>
    </location>
</feature>
<evidence type="ECO:0000256" key="4">
    <source>
        <dbReference type="ARBA" id="ARBA00022692"/>
    </source>
</evidence>